<evidence type="ECO:0000313" key="6">
    <source>
        <dbReference type="Proteomes" id="UP000613011"/>
    </source>
</evidence>
<comment type="caution">
    <text evidence="5">The sequence shown here is derived from an EMBL/GenBank/DDBJ whole genome shotgun (WGS) entry which is preliminary data.</text>
</comment>
<keyword evidence="3" id="KW-0677">Repeat</keyword>
<keyword evidence="6" id="KW-1185">Reference proteome</keyword>
<sequence>MTRDHVGLPYSGATPDGLRGYEAALHQLSCYVDDPVAAADEAIAASPGMPMGHVLRAWLHLLGTEPTGIAVAQSSCATAAALPANERERQHLRAASLLGQGHWHAAARVLEDLSPREPHDLLALIAGHQLDFFTGDSRMLRDRIARALTRWDHAMPGYHSVLSMHAFGLEETADYVAAERAGRRALELEPRDGWAWHAVAHVHEMRHEPQAGVRWLADHRRTWSEGSFFAVHNTWHLALFQLELDRVDEVLRLYDEAIGGTGSSLMLDLVDATAMLWRLRLRDIDAGERWQALAQRWRECATPGLYAFNDFHFMLALVGAGQEAGQRELLQAQADACERDDGNARFTREVGEPATRAIHAFGQGDYAGCAARLRDIRSRSHAFGGSHAQRDVIDLTLIGAAERSGDGDLARGLRDERALRRPGRY</sequence>
<accession>A0A936ZKN8</accession>
<dbReference type="PANTHER" id="PTHR16263">
    <property type="entry name" value="TETRATRICOPEPTIDE REPEAT PROTEIN 38"/>
    <property type="match status" value="1"/>
</dbReference>
<evidence type="ECO:0000256" key="2">
    <source>
        <dbReference type="ARBA" id="ARBA00019992"/>
    </source>
</evidence>
<dbReference type="AlphaFoldDB" id="A0A936ZKN8"/>
<dbReference type="EMBL" id="JAEQNA010000001">
    <property type="protein sequence ID" value="MBL0418975.1"/>
    <property type="molecule type" value="Genomic_DNA"/>
</dbReference>
<evidence type="ECO:0000313" key="5">
    <source>
        <dbReference type="EMBL" id="MBL0418975.1"/>
    </source>
</evidence>
<dbReference type="RefSeq" id="WP_201682040.1">
    <property type="nucleotide sequence ID" value="NZ_JAEQNA010000001.1"/>
</dbReference>
<evidence type="ECO:0000256" key="3">
    <source>
        <dbReference type="ARBA" id="ARBA00022737"/>
    </source>
</evidence>
<keyword evidence="4" id="KW-0802">TPR repeat</keyword>
<evidence type="ECO:0000256" key="4">
    <source>
        <dbReference type="ARBA" id="ARBA00022803"/>
    </source>
</evidence>
<organism evidence="5 6">
    <name type="scientific">Ramlibacter aurantiacus</name>
    <dbReference type="NCBI Taxonomy" id="2801330"/>
    <lineage>
        <taxon>Bacteria</taxon>
        <taxon>Pseudomonadati</taxon>
        <taxon>Pseudomonadota</taxon>
        <taxon>Betaproteobacteria</taxon>
        <taxon>Burkholderiales</taxon>
        <taxon>Comamonadaceae</taxon>
        <taxon>Ramlibacter</taxon>
    </lineage>
</organism>
<protein>
    <recommendedName>
        <fullName evidence="2">Tetratricopeptide repeat protein 38</fullName>
    </recommendedName>
</protein>
<proteinExistence type="inferred from homology"/>
<dbReference type="InterPro" id="IPR033891">
    <property type="entry name" value="TTC38"/>
</dbReference>
<name>A0A936ZKN8_9BURK</name>
<dbReference type="Proteomes" id="UP000613011">
    <property type="component" value="Unassembled WGS sequence"/>
</dbReference>
<comment type="similarity">
    <text evidence="1">Belongs to the TTC38 family.</text>
</comment>
<evidence type="ECO:0000256" key="1">
    <source>
        <dbReference type="ARBA" id="ARBA00005857"/>
    </source>
</evidence>
<dbReference type="SUPFAM" id="SSF48452">
    <property type="entry name" value="TPR-like"/>
    <property type="match status" value="1"/>
</dbReference>
<reference evidence="5" key="1">
    <citation type="submission" date="2021-01" db="EMBL/GenBank/DDBJ databases">
        <title>Ramlibacter sp. strain AW1 16S ribosomal RNA gene Genome sequencing and assembly.</title>
        <authorList>
            <person name="Kang M."/>
        </authorList>
    </citation>
    <scope>NUCLEOTIDE SEQUENCE</scope>
    <source>
        <strain evidence="5">AW1</strain>
    </source>
</reference>
<dbReference type="Gene3D" id="1.25.40.10">
    <property type="entry name" value="Tetratricopeptide repeat domain"/>
    <property type="match status" value="1"/>
</dbReference>
<gene>
    <name evidence="5" type="ORF">JI739_01325</name>
</gene>
<dbReference type="InterPro" id="IPR011990">
    <property type="entry name" value="TPR-like_helical_dom_sf"/>
</dbReference>
<dbReference type="PANTHER" id="PTHR16263:SF4">
    <property type="entry name" value="TETRATRICOPEPTIDE REPEAT PROTEIN 38"/>
    <property type="match status" value="1"/>
</dbReference>
<dbReference type="CDD" id="cd05804">
    <property type="entry name" value="StaR_like"/>
    <property type="match status" value="1"/>
</dbReference>